<dbReference type="RefSeq" id="WP_019694458.1">
    <property type="nucleotide sequence ID" value="NZ_AFOY02000012.1"/>
</dbReference>
<proteinExistence type="predicted"/>
<accession>A0A010STW7</accession>
<sequence length="101" mass="11000">MSFFNQRGIFLQLLAPTIISPQEAQVSMQLARKEPGWDAENEVQIETLVDSIFITAVSSDSGRSFNITTVNKDVDGDGDIDADDQAKLLALAKAYANIVNP</sequence>
<reference evidence="1 2" key="1">
    <citation type="journal article" date="2011" name="J. Bacteriol.">
        <title>Draft genome sequence of the polycyclic aromatic hydrocarbon-degrading, genetically engineered bioluminescent bioreporter Pseudomonas fluorescens HK44.</title>
        <authorList>
            <person name="Chauhan A."/>
            <person name="Layton A.C."/>
            <person name="Williams D.E."/>
            <person name="Smartt A.E."/>
            <person name="Ripp S."/>
            <person name="Karpinets T.V."/>
            <person name="Brown S.D."/>
            <person name="Sayler G.S."/>
        </authorList>
    </citation>
    <scope>NUCLEOTIDE SEQUENCE [LARGE SCALE GENOMIC DNA]</scope>
    <source>
        <strain evidence="1 2">HK44</strain>
    </source>
</reference>
<evidence type="ECO:0000313" key="2">
    <source>
        <dbReference type="Proteomes" id="UP000022611"/>
    </source>
</evidence>
<gene>
    <name evidence="1" type="ORF">HK44_001735</name>
</gene>
<organism evidence="1 2">
    <name type="scientific">Pseudomonas fluorescens HK44</name>
    <dbReference type="NCBI Taxonomy" id="1042209"/>
    <lineage>
        <taxon>Bacteria</taxon>
        <taxon>Pseudomonadati</taxon>
        <taxon>Pseudomonadota</taxon>
        <taxon>Gammaproteobacteria</taxon>
        <taxon>Pseudomonadales</taxon>
        <taxon>Pseudomonadaceae</taxon>
        <taxon>Pseudomonas</taxon>
    </lineage>
</organism>
<dbReference type="EMBL" id="AFOY02000012">
    <property type="protein sequence ID" value="EXF94363.1"/>
    <property type="molecule type" value="Genomic_DNA"/>
</dbReference>
<name>A0A010STW7_PSEFL</name>
<dbReference type="Proteomes" id="UP000022611">
    <property type="component" value="Unassembled WGS sequence"/>
</dbReference>
<dbReference type="eggNOG" id="ENOG5031UFW">
    <property type="taxonomic scope" value="Bacteria"/>
</dbReference>
<dbReference type="HOGENOM" id="CLU_180059_0_0_6"/>
<dbReference type="AlphaFoldDB" id="A0A010STW7"/>
<comment type="caution">
    <text evidence="1">The sequence shown here is derived from an EMBL/GenBank/DDBJ whole genome shotgun (WGS) entry which is preliminary data.</text>
</comment>
<dbReference type="PATRIC" id="fig|1042209.11.peg.2683"/>
<protein>
    <submittedName>
        <fullName evidence="1">Uncharacterized protein</fullName>
    </submittedName>
</protein>
<evidence type="ECO:0000313" key="1">
    <source>
        <dbReference type="EMBL" id="EXF94363.1"/>
    </source>
</evidence>
<dbReference type="OrthoDB" id="7017034at2"/>